<proteinExistence type="predicted"/>
<dbReference type="EnsemblPlants" id="AET4Gv20395800.19">
    <property type="protein sequence ID" value="AET4Gv20395800.19"/>
    <property type="gene ID" value="AET4Gv20395800"/>
</dbReference>
<feature type="transmembrane region" description="Helical" evidence="1">
    <location>
        <begin position="12"/>
        <end position="36"/>
    </location>
</feature>
<reference evidence="3" key="2">
    <citation type="journal article" date="2017" name="Nat. Plants">
        <title>The Aegilops tauschii genome reveals multiple impacts of transposons.</title>
        <authorList>
            <person name="Zhao G."/>
            <person name="Zou C."/>
            <person name="Li K."/>
            <person name="Wang K."/>
            <person name="Li T."/>
            <person name="Gao L."/>
            <person name="Zhang X."/>
            <person name="Wang H."/>
            <person name="Yang Z."/>
            <person name="Liu X."/>
            <person name="Jiang W."/>
            <person name="Mao L."/>
            <person name="Kong X."/>
            <person name="Jiao Y."/>
            <person name="Jia J."/>
        </authorList>
    </citation>
    <scope>NUCLEOTIDE SEQUENCE [LARGE SCALE GENOMIC DNA]</scope>
    <source>
        <strain evidence="3">cv. AL8/78</strain>
    </source>
</reference>
<organism evidence="2 3">
    <name type="scientific">Aegilops tauschii subsp. strangulata</name>
    <name type="common">Goatgrass</name>
    <dbReference type="NCBI Taxonomy" id="200361"/>
    <lineage>
        <taxon>Eukaryota</taxon>
        <taxon>Viridiplantae</taxon>
        <taxon>Streptophyta</taxon>
        <taxon>Embryophyta</taxon>
        <taxon>Tracheophyta</taxon>
        <taxon>Spermatophyta</taxon>
        <taxon>Magnoliopsida</taxon>
        <taxon>Liliopsida</taxon>
        <taxon>Poales</taxon>
        <taxon>Poaceae</taxon>
        <taxon>BOP clade</taxon>
        <taxon>Pooideae</taxon>
        <taxon>Triticodae</taxon>
        <taxon>Triticeae</taxon>
        <taxon>Triticinae</taxon>
        <taxon>Aegilops</taxon>
    </lineage>
</organism>
<reference evidence="2" key="4">
    <citation type="submission" date="2019-03" db="UniProtKB">
        <authorList>
            <consortium name="EnsemblPlants"/>
        </authorList>
    </citation>
    <scope>IDENTIFICATION</scope>
</reference>
<evidence type="ECO:0000256" key="1">
    <source>
        <dbReference type="SAM" id="Phobius"/>
    </source>
</evidence>
<keyword evidence="1" id="KW-1133">Transmembrane helix</keyword>
<dbReference type="Proteomes" id="UP000015105">
    <property type="component" value="Chromosome 4D"/>
</dbReference>
<dbReference type="AlphaFoldDB" id="A0A453I135"/>
<keyword evidence="3" id="KW-1185">Reference proteome</keyword>
<dbReference type="Gramene" id="AET4Gv20395800.19">
    <property type="protein sequence ID" value="AET4Gv20395800.19"/>
    <property type="gene ID" value="AET4Gv20395800"/>
</dbReference>
<reference evidence="3" key="1">
    <citation type="journal article" date="2014" name="Science">
        <title>Ancient hybridizations among the ancestral genomes of bread wheat.</title>
        <authorList>
            <consortium name="International Wheat Genome Sequencing Consortium,"/>
            <person name="Marcussen T."/>
            <person name="Sandve S.R."/>
            <person name="Heier L."/>
            <person name="Spannagl M."/>
            <person name="Pfeifer M."/>
            <person name="Jakobsen K.S."/>
            <person name="Wulff B.B."/>
            <person name="Steuernagel B."/>
            <person name="Mayer K.F."/>
            <person name="Olsen O.A."/>
        </authorList>
    </citation>
    <scope>NUCLEOTIDE SEQUENCE [LARGE SCALE GENOMIC DNA]</scope>
    <source>
        <strain evidence="3">cv. AL8/78</strain>
    </source>
</reference>
<sequence>MRILLQVYTCHWTSVFHPCSLPLLGVVLFLSIRLPFFSSPPLLNVP</sequence>
<reference evidence="2" key="3">
    <citation type="journal article" date="2017" name="Nature">
        <title>Genome sequence of the progenitor of the wheat D genome Aegilops tauschii.</title>
        <authorList>
            <person name="Luo M.C."/>
            <person name="Gu Y.Q."/>
            <person name="Puiu D."/>
            <person name="Wang H."/>
            <person name="Twardziok S.O."/>
            <person name="Deal K.R."/>
            <person name="Huo N."/>
            <person name="Zhu T."/>
            <person name="Wang L."/>
            <person name="Wang Y."/>
            <person name="McGuire P.E."/>
            <person name="Liu S."/>
            <person name="Long H."/>
            <person name="Ramasamy R.K."/>
            <person name="Rodriguez J.C."/>
            <person name="Van S.L."/>
            <person name="Yuan L."/>
            <person name="Wang Z."/>
            <person name="Xia Z."/>
            <person name="Xiao L."/>
            <person name="Anderson O.D."/>
            <person name="Ouyang S."/>
            <person name="Liang Y."/>
            <person name="Zimin A.V."/>
            <person name="Pertea G."/>
            <person name="Qi P."/>
            <person name="Bennetzen J.L."/>
            <person name="Dai X."/>
            <person name="Dawson M.W."/>
            <person name="Muller H.G."/>
            <person name="Kugler K."/>
            <person name="Rivarola-Duarte L."/>
            <person name="Spannagl M."/>
            <person name="Mayer K.F.X."/>
            <person name="Lu F.H."/>
            <person name="Bevan M.W."/>
            <person name="Leroy P."/>
            <person name="Li P."/>
            <person name="You F.M."/>
            <person name="Sun Q."/>
            <person name="Liu Z."/>
            <person name="Lyons E."/>
            <person name="Wicker T."/>
            <person name="Salzberg S.L."/>
            <person name="Devos K.M."/>
            <person name="Dvorak J."/>
        </authorList>
    </citation>
    <scope>NUCLEOTIDE SEQUENCE [LARGE SCALE GENOMIC DNA]</scope>
    <source>
        <strain evidence="2">cv. AL8/78</strain>
    </source>
</reference>
<reference evidence="2" key="5">
    <citation type="journal article" date="2021" name="G3 (Bethesda)">
        <title>Aegilops tauschii genome assembly Aet v5.0 features greater sequence contiguity and improved annotation.</title>
        <authorList>
            <person name="Wang L."/>
            <person name="Zhu T."/>
            <person name="Rodriguez J.C."/>
            <person name="Deal K.R."/>
            <person name="Dubcovsky J."/>
            <person name="McGuire P.E."/>
            <person name="Lux T."/>
            <person name="Spannagl M."/>
            <person name="Mayer K.F.X."/>
            <person name="Baldrich P."/>
            <person name="Meyers B.C."/>
            <person name="Huo N."/>
            <person name="Gu Y.Q."/>
            <person name="Zhou H."/>
            <person name="Devos K.M."/>
            <person name="Bennetzen J.L."/>
            <person name="Unver T."/>
            <person name="Budak H."/>
            <person name="Gulick P.J."/>
            <person name="Galiba G."/>
            <person name="Kalapos B."/>
            <person name="Nelson D.R."/>
            <person name="Li P."/>
            <person name="You F.M."/>
            <person name="Luo M.C."/>
            <person name="Dvorak J."/>
        </authorList>
    </citation>
    <scope>NUCLEOTIDE SEQUENCE [LARGE SCALE GENOMIC DNA]</scope>
    <source>
        <strain evidence="2">cv. AL8/78</strain>
    </source>
</reference>
<evidence type="ECO:0000313" key="3">
    <source>
        <dbReference type="Proteomes" id="UP000015105"/>
    </source>
</evidence>
<protein>
    <submittedName>
        <fullName evidence="2">Uncharacterized protein</fullName>
    </submittedName>
</protein>
<keyword evidence="1" id="KW-0472">Membrane</keyword>
<keyword evidence="1" id="KW-0812">Transmembrane</keyword>
<evidence type="ECO:0000313" key="2">
    <source>
        <dbReference type="EnsemblPlants" id="AET4Gv20395800.19"/>
    </source>
</evidence>
<name>A0A453I135_AEGTS</name>
<accession>A0A453I135</accession>